<keyword evidence="4" id="KW-0804">Transcription</keyword>
<organism evidence="7 8">
    <name type="scientific">Tropicibacter oceani</name>
    <dbReference type="NCBI Taxonomy" id="3058420"/>
    <lineage>
        <taxon>Bacteria</taxon>
        <taxon>Pseudomonadati</taxon>
        <taxon>Pseudomonadota</taxon>
        <taxon>Alphaproteobacteria</taxon>
        <taxon>Rhodobacterales</taxon>
        <taxon>Roseobacteraceae</taxon>
        <taxon>Tropicibacter</taxon>
    </lineage>
</organism>
<gene>
    <name evidence="7" type="ORF">QF118_18420</name>
</gene>
<dbReference type="InterPro" id="IPR005119">
    <property type="entry name" value="LysR_subst-bd"/>
</dbReference>
<protein>
    <submittedName>
        <fullName evidence="7">LysR family transcriptional regulator</fullName>
    </submittedName>
</protein>
<dbReference type="PANTHER" id="PTHR30537:SF74">
    <property type="entry name" value="HTH-TYPE TRANSCRIPTIONAL REGULATOR TRPI"/>
    <property type="match status" value="1"/>
</dbReference>
<dbReference type="Proteomes" id="UP001241605">
    <property type="component" value="Chromosome"/>
</dbReference>
<dbReference type="PROSITE" id="PS50931">
    <property type="entry name" value="HTH_LYSR"/>
    <property type="match status" value="1"/>
</dbReference>
<feature type="domain" description="HTH lysR-type" evidence="6">
    <location>
        <begin position="7"/>
        <end position="64"/>
    </location>
</feature>
<dbReference type="EMBL" id="CP124616">
    <property type="protein sequence ID" value="WGW03866.1"/>
    <property type="molecule type" value="Genomic_DNA"/>
</dbReference>
<dbReference type="SUPFAM" id="SSF46785">
    <property type="entry name" value="Winged helix' DNA-binding domain"/>
    <property type="match status" value="1"/>
</dbReference>
<keyword evidence="5" id="KW-0732">Signal</keyword>
<dbReference type="InterPro" id="IPR036390">
    <property type="entry name" value="WH_DNA-bd_sf"/>
</dbReference>
<keyword evidence="8" id="KW-1185">Reference proteome</keyword>
<keyword evidence="2" id="KW-0805">Transcription regulation</keyword>
<evidence type="ECO:0000313" key="8">
    <source>
        <dbReference type="Proteomes" id="UP001241605"/>
    </source>
</evidence>
<evidence type="ECO:0000259" key="6">
    <source>
        <dbReference type="PROSITE" id="PS50931"/>
    </source>
</evidence>
<evidence type="ECO:0000313" key="7">
    <source>
        <dbReference type="EMBL" id="WGW03866.1"/>
    </source>
</evidence>
<evidence type="ECO:0000256" key="2">
    <source>
        <dbReference type="ARBA" id="ARBA00023015"/>
    </source>
</evidence>
<comment type="similarity">
    <text evidence="1">Belongs to the LysR transcriptional regulatory family.</text>
</comment>
<dbReference type="SUPFAM" id="SSF53850">
    <property type="entry name" value="Periplasmic binding protein-like II"/>
    <property type="match status" value="1"/>
</dbReference>
<keyword evidence="3" id="KW-0238">DNA-binding</keyword>
<evidence type="ECO:0000256" key="5">
    <source>
        <dbReference type="SAM" id="SignalP"/>
    </source>
</evidence>
<feature type="signal peptide" evidence="5">
    <location>
        <begin position="1"/>
        <end position="19"/>
    </location>
</feature>
<accession>A0ABY8QGU9</accession>
<sequence length="296" mass="31572">MNWSSLPPLSALRAFAAYAQTGSVAQAGAALNVTHAAVSQQMRALETHLGLSLLDRSARSLSLTPEGEILARALLDGFGQLIQTVEALTGADAGRPLHVACTPSFAANWLMPRLAGFRALCPDVELMINPDPRLTDPAPGGVDVALRYGTGPWKGLDSRLLMRAPLVVVGAPSLFQSGLPQTPRDLVTVPWLQELGQNETSRWLETRGIVGQRLASVTHVPGNLMIDGVRSGQGIAIATRIAVAEDLRAGRLLALFEDAGDAGYHIVTAPGVTRPALRDFIRWLRREAAENQGDDT</sequence>
<dbReference type="Gene3D" id="3.40.190.10">
    <property type="entry name" value="Periplasmic binding protein-like II"/>
    <property type="match status" value="2"/>
</dbReference>
<dbReference type="Pfam" id="PF03466">
    <property type="entry name" value="LysR_substrate"/>
    <property type="match status" value="1"/>
</dbReference>
<dbReference type="InterPro" id="IPR036388">
    <property type="entry name" value="WH-like_DNA-bd_sf"/>
</dbReference>
<reference evidence="7 8" key="1">
    <citation type="submission" date="2023-05" db="EMBL/GenBank/DDBJ databases">
        <title>YMD87, complete Genome.</title>
        <authorList>
            <person name="Zhang J."/>
            <person name="Xu X."/>
        </authorList>
    </citation>
    <scope>NUCLEOTIDE SEQUENCE [LARGE SCALE GENOMIC DNA]</scope>
    <source>
        <strain evidence="7 8">YMD87</strain>
    </source>
</reference>
<evidence type="ECO:0000256" key="4">
    <source>
        <dbReference type="ARBA" id="ARBA00023163"/>
    </source>
</evidence>
<dbReference type="RefSeq" id="WP_282300496.1">
    <property type="nucleotide sequence ID" value="NZ_CP124616.1"/>
</dbReference>
<dbReference type="Gene3D" id="1.10.10.10">
    <property type="entry name" value="Winged helix-like DNA-binding domain superfamily/Winged helix DNA-binding domain"/>
    <property type="match status" value="1"/>
</dbReference>
<dbReference type="InterPro" id="IPR000847">
    <property type="entry name" value="LysR_HTH_N"/>
</dbReference>
<evidence type="ECO:0000256" key="3">
    <source>
        <dbReference type="ARBA" id="ARBA00023125"/>
    </source>
</evidence>
<feature type="chain" id="PRO_5045898154" evidence="5">
    <location>
        <begin position="20"/>
        <end position="296"/>
    </location>
</feature>
<dbReference type="InterPro" id="IPR058163">
    <property type="entry name" value="LysR-type_TF_proteobact-type"/>
</dbReference>
<dbReference type="PANTHER" id="PTHR30537">
    <property type="entry name" value="HTH-TYPE TRANSCRIPTIONAL REGULATOR"/>
    <property type="match status" value="1"/>
</dbReference>
<name>A0ABY8QGU9_9RHOB</name>
<evidence type="ECO:0000256" key="1">
    <source>
        <dbReference type="ARBA" id="ARBA00009437"/>
    </source>
</evidence>
<proteinExistence type="inferred from homology"/>
<dbReference type="Pfam" id="PF00126">
    <property type="entry name" value="HTH_1"/>
    <property type="match status" value="1"/>
</dbReference>